<evidence type="ECO:0000313" key="1">
    <source>
        <dbReference type="EMBL" id="PVY38643.1"/>
    </source>
</evidence>
<dbReference type="OrthoDB" id="2490725at2"/>
<dbReference type="AlphaFoldDB" id="A0A2U1AQE0"/>
<comment type="caution">
    <text evidence="1">The sequence shown here is derived from an EMBL/GenBank/DDBJ whole genome shotgun (WGS) entry which is preliminary data.</text>
</comment>
<proteinExistence type="predicted"/>
<accession>A0A2U1AQE0</accession>
<evidence type="ECO:0000313" key="2">
    <source>
        <dbReference type="Proteomes" id="UP000245959"/>
    </source>
</evidence>
<sequence>MDNISASSYLELLKPWLAKLPSFLRKSAFNPALTCYGTGESAHWPTQSNCNVFAALAVLGTAPDLDDDALPMKRDEILATSIELLRYAMATHLTGHDLASDGRQWGHHWISVLGLERMAHGVNAIRDLLTEQDRDNLKRMMISESDWLLEFYPVEAGLIGSSGKNKPESNIWNGGMLLRTALDYPDAPNRDRYLEKATAFFLNGLSHPLDAACETKFRDKPVREWHAGFNFTPNWSLDHHAYLNVGYIVVSLSNLAMIHFYCKERGYEAPPELYWHLEEVWQITKRFTFPDGRLLRIGGDTRARYTYCQNYAIPVWLMAADLFGDRDAAQFERGFLAQMKCEQEYSGDGGFYTKRLDNIRRINYYYYARLESDAPLCLSYGAYWRRKFQLAQCPEQPAANPPCAWQDEYHGATLNRSRGAIRSWVWHGAQGPTGLCVPASRSDMAEWQGNLHGSLLSTQTPEATQGDSVHCEFDGGFLNYGECFWRETAPLGEGEQVYDYARHRIVCAALPDAKTMLVLERAVIQKEITLDSVRGIGVKIPNDLFNGSRRRYRAAGFDEVLPGNPGKEDSRAVPSNHLLVDDALAVTALYGTDKLTVYRPAIPPIVIRKAHGPWLHSLYADEICGHCSTENQRLMPGAVAFDDGFAVTAAKLAEPAKFRAETAGALRRVEYESDDAAYLLIANFGDETSTPPLPAGAKLLTGSPELEPGAALLCTF</sequence>
<dbReference type="Proteomes" id="UP000245959">
    <property type="component" value="Unassembled WGS sequence"/>
</dbReference>
<keyword evidence="2" id="KW-1185">Reference proteome</keyword>
<dbReference type="GeneID" id="78296296"/>
<reference evidence="1 2" key="1">
    <citation type="submission" date="2018-04" db="EMBL/GenBank/DDBJ databases">
        <title>Genomic Encyclopedia of Type Strains, Phase IV (KMG-IV): sequencing the most valuable type-strain genomes for metagenomic binning, comparative biology and taxonomic classification.</title>
        <authorList>
            <person name="Goeker M."/>
        </authorList>
    </citation>
    <scope>NUCLEOTIDE SEQUENCE [LARGE SCALE GENOMIC DNA]</scope>
    <source>
        <strain evidence="1 2">DSM 14823</strain>
    </source>
</reference>
<dbReference type="EMBL" id="QEKH01000025">
    <property type="protein sequence ID" value="PVY38643.1"/>
    <property type="molecule type" value="Genomic_DNA"/>
</dbReference>
<protein>
    <submittedName>
        <fullName evidence="1">Uncharacterized protein</fullName>
    </submittedName>
</protein>
<organism evidence="1 2">
    <name type="scientific">Victivallis vadensis</name>
    <dbReference type="NCBI Taxonomy" id="172901"/>
    <lineage>
        <taxon>Bacteria</taxon>
        <taxon>Pseudomonadati</taxon>
        <taxon>Lentisphaerota</taxon>
        <taxon>Lentisphaeria</taxon>
        <taxon>Victivallales</taxon>
        <taxon>Victivallaceae</taxon>
        <taxon>Victivallis</taxon>
    </lineage>
</organism>
<name>A0A2U1AQE0_9BACT</name>
<dbReference type="RefSeq" id="WP_116885007.1">
    <property type="nucleotide sequence ID" value="NZ_CABMMC010000029.1"/>
</dbReference>
<gene>
    <name evidence="1" type="ORF">C8D82_12569</name>
</gene>